<feature type="region of interest" description="Disordered" evidence="1">
    <location>
        <begin position="20"/>
        <end position="43"/>
    </location>
</feature>
<evidence type="ECO:0000313" key="2">
    <source>
        <dbReference type="EMBL" id="MQM14027.1"/>
    </source>
</evidence>
<keyword evidence="3" id="KW-1185">Reference proteome</keyword>
<protein>
    <submittedName>
        <fullName evidence="2">Uncharacterized protein</fullName>
    </submittedName>
</protein>
<organism evidence="2 3">
    <name type="scientific">Colocasia esculenta</name>
    <name type="common">Wild taro</name>
    <name type="synonym">Arum esculentum</name>
    <dbReference type="NCBI Taxonomy" id="4460"/>
    <lineage>
        <taxon>Eukaryota</taxon>
        <taxon>Viridiplantae</taxon>
        <taxon>Streptophyta</taxon>
        <taxon>Embryophyta</taxon>
        <taxon>Tracheophyta</taxon>
        <taxon>Spermatophyta</taxon>
        <taxon>Magnoliopsida</taxon>
        <taxon>Liliopsida</taxon>
        <taxon>Araceae</taxon>
        <taxon>Aroideae</taxon>
        <taxon>Colocasieae</taxon>
        <taxon>Colocasia</taxon>
    </lineage>
</organism>
<sequence length="108" mass="12167">MSHNLKLMRHEFNKVWKLHDETDTAESNQATSSAAVPPMPHGVDHVPIVLEAQFEKLQDFLNTRFNAMASRGRRNTQAQEDEQRREGRGEQQAPTPQGPTVQALAPIP</sequence>
<reference evidence="2" key="1">
    <citation type="submission" date="2017-07" db="EMBL/GenBank/DDBJ databases">
        <title>Taro Niue Genome Assembly and Annotation.</title>
        <authorList>
            <person name="Atibalentja N."/>
            <person name="Keating K."/>
            <person name="Fields C.J."/>
        </authorList>
    </citation>
    <scope>NUCLEOTIDE SEQUENCE</scope>
    <source>
        <strain evidence="2">Niue_2</strain>
        <tissue evidence="2">Leaf</tissue>
    </source>
</reference>
<name>A0A843WZW7_COLES</name>
<evidence type="ECO:0000313" key="3">
    <source>
        <dbReference type="Proteomes" id="UP000652761"/>
    </source>
</evidence>
<feature type="compositionally biased region" description="Polar residues" evidence="1">
    <location>
        <begin position="25"/>
        <end position="34"/>
    </location>
</feature>
<proteinExistence type="predicted"/>
<gene>
    <name evidence="2" type="ORF">Taro_046955</name>
</gene>
<dbReference type="Proteomes" id="UP000652761">
    <property type="component" value="Unassembled WGS sequence"/>
</dbReference>
<feature type="region of interest" description="Disordered" evidence="1">
    <location>
        <begin position="67"/>
        <end position="108"/>
    </location>
</feature>
<dbReference type="EMBL" id="NMUH01005929">
    <property type="protein sequence ID" value="MQM14027.1"/>
    <property type="molecule type" value="Genomic_DNA"/>
</dbReference>
<comment type="caution">
    <text evidence="2">The sequence shown here is derived from an EMBL/GenBank/DDBJ whole genome shotgun (WGS) entry which is preliminary data.</text>
</comment>
<accession>A0A843WZW7</accession>
<dbReference type="AlphaFoldDB" id="A0A843WZW7"/>
<evidence type="ECO:0000256" key="1">
    <source>
        <dbReference type="SAM" id="MobiDB-lite"/>
    </source>
</evidence>